<dbReference type="OrthoDB" id="2801804at2759"/>
<sequence>MATSSKQGVSRTYLVQKPLSAPTGLRGRATRVFIAFDVDSGDLVCIKDYWRPSDPARPAEADVYEFLAAARVPHLLRLRLGGDVLNDDGSVQSSLSQAWDGKAGVPSTGALYHHRIVQDIAYPLITVKNSRELVAAIRNSAECVIAARSCSWLHQDVSGNNAMIDEEGRGILNDWDHAVRVAPDEKVMTTRRIGTWQFLSAALATTTKKPHTIFDDLESCFWVLYYFALHKFSSNAVSQDTTIFDDYYPYLEHSQLVGGTQKSVLFWGPEGRISFETVPLQHVVEGLRQYFRRYYIFHVYDTEMDGIRKSGPEMLKIFDEALANLDWPADDACKDLFAPASTSAS</sequence>
<comment type="caution">
    <text evidence="2">The sequence shown here is derived from an EMBL/GenBank/DDBJ whole genome shotgun (WGS) entry which is preliminary data.</text>
</comment>
<dbReference type="InterPro" id="IPR040976">
    <property type="entry name" value="Pkinase_fungal"/>
</dbReference>
<dbReference type="InterPro" id="IPR011009">
    <property type="entry name" value="Kinase-like_dom_sf"/>
</dbReference>
<dbReference type="SUPFAM" id="SSF56112">
    <property type="entry name" value="Protein kinase-like (PK-like)"/>
    <property type="match status" value="1"/>
</dbReference>
<evidence type="ECO:0000313" key="3">
    <source>
        <dbReference type="Proteomes" id="UP000292702"/>
    </source>
</evidence>
<gene>
    <name evidence="2" type="ORF">EIP91_002694</name>
</gene>
<dbReference type="EMBL" id="RWJN01000181">
    <property type="protein sequence ID" value="TCD65438.1"/>
    <property type="molecule type" value="Genomic_DNA"/>
</dbReference>
<dbReference type="AlphaFoldDB" id="A0A4R0RNK4"/>
<dbReference type="PANTHER" id="PTHR38248:SF2">
    <property type="entry name" value="FUNK1 11"/>
    <property type="match status" value="1"/>
</dbReference>
<dbReference type="Gene3D" id="1.10.510.10">
    <property type="entry name" value="Transferase(Phosphotransferase) domain 1"/>
    <property type="match status" value="1"/>
</dbReference>
<proteinExistence type="predicted"/>
<reference evidence="2 3" key="1">
    <citation type="submission" date="2018-11" db="EMBL/GenBank/DDBJ databases">
        <title>Genome assembly of Steccherinum ochraceum LE-BIN_3174, the white-rot fungus of the Steccherinaceae family (The Residual Polyporoid clade, Polyporales, Basidiomycota).</title>
        <authorList>
            <person name="Fedorova T.V."/>
            <person name="Glazunova O.A."/>
            <person name="Landesman E.O."/>
            <person name="Moiseenko K.V."/>
            <person name="Psurtseva N.V."/>
            <person name="Savinova O.S."/>
            <person name="Shakhova N.V."/>
            <person name="Tyazhelova T.V."/>
            <person name="Vasina D.V."/>
        </authorList>
    </citation>
    <scope>NUCLEOTIDE SEQUENCE [LARGE SCALE GENOMIC DNA]</scope>
    <source>
        <strain evidence="2 3">LE-BIN_3174</strain>
    </source>
</reference>
<accession>A0A4R0RNK4</accession>
<dbReference type="PANTHER" id="PTHR38248">
    <property type="entry name" value="FUNK1 6"/>
    <property type="match status" value="1"/>
</dbReference>
<dbReference type="Proteomes" id="UP000292702">
    <property type="component" value="Unassembled WGS sequence"/>
</dbReference>
<protein>
    <recommendedName>
        <fullName evidence="1">Fungal-type protein kinase domain-containing protein</fullName>
    </recommendedName>
</protein>
<evidence type="ECO:0000259" key="1">
    <source>
        <dbReference type="Pfam" id="PF17667"/>
    </source>
</evidence>
<evidence type="ECO:0000313" key="2">
    <source>
        <dbReference type="EMBL" id="TCD65438.1"/>
    </source>
</evidence>
<keyword evidence="3" id="KW-1185">Reference proteome</keyword>
<dbReference type="Pfam" id="PF17667">
    <property type="entry name" value="Pkinase_fungal"/>
    <property type="match status" value="1"/>
</dbReference>
<feature type="domain" description="Fungal-type protein kinase" evidence="1">
    <location>
        <begin position="6"/>
        <end position="226"/>
    </location>
</feature>
<organism evidence="2 3">
    <name type="scientific">Steccherinum ochraceum</name>
    <dbReference type="NCBI Taxonomy" id="92696"/>
    <lineage>
        <taxon>Eukaryota</taxon>
        <taxon>Fungi</taxon>
        <taxon>Dikarya</taxon>
        <taxon>Basidiomycota</taxon>
        <taxon>Agaricomycotina</taxon>
        <taxon>Agaricomycetes</taxon>
        <taxon>Polyporales</taxon>
        <taxon>Steccherinaceae</taxon>
        <taxon>Steccherinum</taxon>
    </lineage>
</organism>
<name>A0A4R0RNK4_9APHY</name>